<dbReference type="EMBL" id="MCGT01000002">
    <property type="protein sequence ID" value="ORX61855.1"/>
    <property type="molecule type" value="Genomic_DNA"/>
</dbReference>
<keyword evidence="2" id="KW-0808">Transferase</keyword>
<comment type="caution">
    <text evidence="12">The sequence shown here is derived from an EMBL/GenBank/DDBJ whole genome shotgun (WGS) entry which is preliminary data.</text>
</comment>
<evidence type="ECO:0000313" key="12">
    <source>
        <dbReference type="EMBL" id="ORX61855.1"/>
    </source>
</evidence>
<keyword evidence="7" id="KW-0862">Zinc</keyword>
<comment type="subcellular location">
    <subcellularLocation>
        <location evidence="1">Membrane</location>
        <topology evidence="1">Multi-pass membrane protein</topology>
    </subcellularLocation>
</comment>
<feature type="domain" description="RING-CH-type" evidence="11">
    <location>
        <begin position="27"/>
        <end position="86"/>
    </location>
</feature>
<accession>A0A1X2GUZ3</accession>
<dbReference type="GO" id="GO:0008270">
    <property type="term" value="F:zinc ion binding"/>
    <property type="evidence" value="ECO:0007669"/>
    <property type="project" value="UniProtKB-KW"/>
</dbReference>
<dbReference type="SMART" id="SM00744">
    <property type="entry name" value="RINGv"/>
    <property type="match status" value="1"/>
</dbReference>
<dbReference type="InterPro" id="IPR011016">
    <property type="entry name" value="Znf_RING-CH"/>
</dbReference>
<name>A0A1X2GUZ3_9FUNG</name>
<dbReference type="OrthoDB" id="264354at2759"/>
<dbReference type="CDD" id="cd16495">
    <property type="entry name" value="RING_CH-C4HC3_MARCH"/>
    <property type="match status" value="1"/>
</dbReference>
<feature type="transmembrane region" description="Helical" evidence="10">
    <location>
        <begin position="103"/>
        <end position="122"/>
    </location>
</feature>
<keyword evidence="9 10" id="KW-0472">Membrane</keyword>
<dbReference type="GO" id="GO:0016020">
    <property type="term" value="C:membrane"/>
    <property type="evidence" value="ECO:0007669"/>
    <property type="project" value="UniProtKB-SubCell"/>
</dbReference>
<evidence type="ECO:0000256" key="10">
    <source>
        <dbReference type="SAM" id="Phobius"/>
    </source>
</evidence>
<evidence type="ECO:0000256" key="3">
    <source>
        <dbReference type="ARBA" id="ARBA00022692"/>
    </source>
</evidence>
<feature type="transmembrane region" description="Helical" evidence="10">
    <location>
        <begin position="168"/>
        <end position="187"/>
    </location>
</feature>
<sequence length="196" mass="23195">MASTHRYQEPPLRRQDAFHQDLLTHQAPKEDVKKCTICLNTREEDSQYITPCCCRGSVRYVHEHCLKAWIMKSPQCNMCLEYYSLPTESQEQKDRWQGYRVDYHLISTGVVLFLVVLCMILFGQAVRCSEPRKIPVSKFQVNKRPGAPDYIWVPVFKKTCWQSSMHSLWSMTQYFMLACVLVGMWYFHRRGRRIST</sequence>
<evidence type="ECO:0000256" key="6">
    <source>
        <dbReference type="ARBA" id="ARBA00022786"/>
    </source>
</evidence>
<dbReference type="SUPFAM" id="SSF57850">
    <property type="entry name" value="RING/U-box"/>
    <property type="match status" value="1"/>
</dbReference>
<dbReference type="Pfam" id="PF12906">
    <property type="entry name" value="RINGv"/>
    <property type="match status" value="1"/>
</dbReference>
<keyword evidence="3 10" id="KW-0812">Transmembrane</keyword>
<keyword evidence="13" id="KW-1185">Reference proteome</keyword>
<dbReference type="InterPro" id="IPR013083">
    <property type="entry name" value="Znf_RING/FYVE/PHD"/>
</dbReference>
<dbReference type="Gene3D" id="3.30.40.10">
    <property type="entry name" value="Zinc/RING finger domain, C3HC4 (zinc finger)"/>
    <property type="match status" value="1"/>
</dbReference>
<evidence type="ECO:0000259" key="11">
    <source>
        <dbReference type="PROSITE" id="PS51292"/>
    </source>
</evidence>
<dbReference type="STRING" id="101127.A0A1X2GUZ3"/>
<evidence type="ECO:0000256" key="9">
    <source>
        <dbReference type="ARBA" id="ARBA00023136"/>
    </source>
</evidence>
<proteinExistence type="predicted"/>
<evidence type="ECO:0000256" key="2">
    <source>
        <dbReference type="ARBA" id="ARBA00022679"/>
    </source>
</evidence>
<evidence type="ECO:0000256" key="8">
    <source>
        <dbReference type="ARBA" id="ARBA00022989"/>
    </source>
</evidence>
<reference evidence="12 13" key="1">
    <citation type="submission" date="2016-07" db="EMBL/GenBank/DDBJ databases">
        <title>Pervasive Adenine N6-methylation of Active Genes in Fungi.</title>
        <authorList>
            <consortium name="DOE Joint Genome Institute"/>
            <person name="Mondo S.J."/>
            <person name="Dannebaum R.O."/>
            <person name="Kuo R.C."/>
            <person name="Labutti K."/>
            <person name="Haridas S."/>
            <person name="Kuo A."/>
            <person name="Salamov A."/>
            <person name="Ahrendt S.R."/>
            <person name="Lipzen A."/>
            <person name="Sullivan W."/>
            <person name="Andreopoulos W.B."/>
            <person name="Clum A."/>
            <person name="Lindquist E."/>
            <person name="Daum C."/>
            <person name="Ramamoorthy G.K."/>
            <person name="Gryganskyi A."/>
            <person name="Culley D."/>
            <person name="Magnuson J.K."/>
            <person name="James T.Y."/>
            <person name="O'Malley M.A."/>
            <person name="Stajich J.E."/>
            <person name="Spatafora J.W."/>
            <person name="Visel A."/>
            <person name="Grigoriev I.V."/>
        </authorList>
    </citation>
    <scope>NUCLEOTIDE SEQUENCE [LARGE SCALE GENOMIC DNA]</scope>
    <source>
        <strain evidence="12 13">NRRL 3301</strain>
    </source>
</reference>
<keyword evidence="5" id="KW-0863">Zinc-finger</keyword>
<evidence type="ECO:0000256" key="1">
    <source>
        <dbReference type="ARBA" id="ARBA00004141"/>
    </source>
</evidence>
<dbReference type="AlphaFoldDB" id="A0A1X2GUZ3"/>
<evidence type="ECO:0000256" key="5">
    <source>
        <dbReference type="ARBA" id="ARBA00022771"/>
    </source>
</evidence>
<organism evidence="12 13">
    <name type="scientific">Hesseltinella vesiculosa</name>
    <dbReference type="NCBI Taxonomy" id="101127"/>
    <lineage>
        <taxon>Eukaryota</taxon>
        <taxon>Fungi</taxon>
        <taxon>Fungi incertae sedis</taxon>
        <taxon>Mucoromycota</taxon>
        <taxon>Mucoromycotina</taxon>
        <taxon>Mucoromycetes</taxon>
        <taxon>Mucorales</taxon>
        <taxon>Cunninghamellaceae</taxon>
        <taxon>Hesseltinella</taxon>
    </lineage>
</organism>
<keyword evidence="8 10" id="KW-1133">Transmembrane helix</keyword>
<evidence type="ECO:0000256" key="7">
    <source>
        <dbReference type="ARBA" id="ARBA00022833"/>
    </source>
</evidence>
<evidence type="ECO:0000256" key="4">
    <source>
        <dbReference type="ARBA" id="ARBA00022723"/>
    </source>
</evidence>
<keyword evidence="6" id="KW-0833">Ubl conjugation pathway</keyword>
<evidence type="ECO:0000313" key="13">
    <source>
        <dbReference type="Proteomes" id="UP000242146"/>
    </source>
</evidence>
<protein>
    <recommendedName>
        <fullName evidence="11">RING-CH-type domain-containing protein</fullName>
    </recommendedName>
</protein>
<gene>
    <name evidence="12" type="ORF">DM01DRAFT_1379746</name>
</gene>
<keyword evidence="4" id="KW-0479">Metal-binding</keyword>
<dbReference type="Proteomes" id="UP000242146">
    <property type="component" value="Unassembled WGS sequence"/>
</dbReference>
<dbReference type="PROSITE" id="PS51292">
    <property type="entry name" value="ZF_RING_CH"/>
    <property type="match status" value="1"/>
</dbReference>
<dbReference type="PANTHER" id="PTHR46065:SF3">
    <property type="entry name" value="FI20425P1"/>
    <property type="match status" value="1"/>
</dbReference>
<dbReference type="GO" id="GO:0016740">
    <property type="term" value="F:transferase activity"/>
    <property type="evidence" value="ECO:0007669"/>
    <property type="project" value="UniProtKB-KW"/>
</dbReference>
<dbReference type="PANTHER" id="PTHR46065">
    <property type="entry name" value="E3 UBIQUITIN-PROTEIN LIGASE MARCH 2/3 FAMILY MEMBER"/>
    <property type="match status" value="1"/>
</dbReference>